<proteinExistence type="predicted"/>
<reference evidence="6 7" key="1">
    <citation type="submission" date="2023-11" db="EMBL/GenBank/DDBJ databases">
        <title>Genome sequence of Pseudomonas salmasensis Strain SLU99.</title>
        <authorList>
            <person name="Ghadamgahi F."/>
            <person name="Kalyandurg P.B."/>
            <person name="Catara V."/>
            <person name="Vetukuri R."/>
            <person name="Ghosh S."/>
        </authorList>
    </citation>
    <scope>NUCLEOTIDE SEQUENCE [LARGE SCALE GENOMIC DNA]</scope>
    <source>
        <strain evidence="6 7">SLU99</strain>
    </source>
</reference>
<feature type="domain" description="Peptidase M10 serralysin C-terminal" evidence="5">
    <location>
        <begin position="244"/>
        <end position="336"/>
    </location>
</feature>
<gene>
    <name evidence="6" type="ORF">SO486_15120</name>
</gene>
<evidence type="ECO:0000256" key="1">
    <source>
        <dbReference type="ARBA" id="ARBA00004613"/>
    </source>
</evidence>
<name>A0ABU5FI47_9PSED</name>
<sequence>MSTITSPSTATAPVATPTSSNPVSNQQALTPERIDTLLKAGPNWSSSPKAPDRSPNAPVSPTTKANASPSISEVEATNKLDDLNTALTPDTIKEIQRNPGSPKSRAITEQFNTTLTPENVQLMSRGPNAGKNRGTLREIRDKLDKKNIDSNLESAKHQVINDTADKMRLKILEIITAAFDGDIWNTVDHHKNWLEEFGGMRKSFSAMETQSKSLTDTASSLSDEKLGLSAESQTQGASNTDTRTDTSSTYTFNATNESTLDAPSEIRGFKSGDKLDLSGMQKQLNTPLRQVERAPEAKGEMQIHHLPSANTSVVVIADAPGKPPFVLKVFGEVRQSNIVT</sequence>
<dbReference type="Gene3D" id="2.150.10.10">
    <property type="entry name" value="Serralysin-like metalloprotease, C-terminal"/>
    <property type="match status" value="1"/>
</dbReference>
<keyword evidence="2" id="KW-0964">Secreted</keyword>
<evidence type="ECO:0000313" key="7">
    <source>
        <dbReference type="Proteomes" id="UP001277967"/>
    </source>
</evidence>
<protein>
    <recommendedName>
        <fullName evidence="5">Peptidase M10 serralysin C-terminal domain-containing protein</fullName>
    </recommendedName>
</protein>
<evidence type="ECO:0000313" key="6">
    <source>
        <dbReference type="EMBL" id="MDY4301311.1"/>
    </source>
</evidence>
<dbReference type="InterPro" id="IPR011049">
    <property type="entry name" value="Serralysin-like_metalloprot_C"/>
</dbReference>
<keyword evidence="3" id="KW-0677">Repeat</keyword>
<dbReference type="Proteomes" id="UP001277967">
    <property type="component" value="Unassembled WGS sequence"/>
</dbReference>
<feature type="compositionally biased region" description="Polar residues" evidence="4">
    <location>
        <begin position="230"/>
        <end position="239"/>
    </location>
</feature>
<evidence type="ECO:0000256" key="3">
    <source>
        <dbReference type="ARBA" id="ARBA00022737"/>
    </source>
</evidence>
<evidence type="ECO:0000256" key="2">
    <source>
        <dbReference type="ARBA" id="ARBA00022525"/>
    </source>
</evidence>
<comment type="subcellular location">
    <subcellularLocation>
        <location evidence="1">Secreted</location>
    </subcellularLocation>
</comment>
<dbReference type="Pfam" id="PF08548">
    <property type="entry name" value="Peptidase_M10_C"/>
    <property type="match status" value="1"/>
</dbReference>
<feature type="region of interest" description="Disordered" evidence="4">
    <location>
        <begin position="226"/>
        <end position="250"/>
    </location>
</feature>
<feature type="compositionally biased region" description="Low complexity" evidence="4">
    <location>
        <begin position="1"/>
        <end position="20"/>
    </location>
</feature>
<accession>A0ABU5FI47</accession>
<keyword evidence="7" id="KW-1185">Reference proteome</keyword>
<evidence type="ECO:0000259" key="5">
    <source>
        <dbReference type="Pfam" id="PF08548"/>
    </source>
</evidence>
<comment type="caution">
    <text evidence="6">The sequence shown here is derived from an EMBL/GenBank/DDBJ whole genome shotgun (WGS) entry which is preliminary data.</text>
</comment>
<feature type="compositionally biased region" description="Polar residues" evidence="4">
    <location>
        <begin position="57"/>
        <end position="71"/>
    </location>
</feature>
<dbReference type="EMBL" id="JAXGGE010000001">
    <property type="protein sequence ID" value="MDY4301311.1"/>
    <property type="molecule type" value="Genomic_DNA"/>
</dbReference>
<dbReference type="RefSeq" id="WP_320747813.1">
    <property type="nucleotide sequence ID" value="NZ_JAXGGE010000001.1"/>
</dbReference>
<dbReference type="InterPro" id="IPR013858">
    <property type="entry name" value="Peptidase_M10B_C"/>
</dbReference>
<organism evidence="6 7">
    <name type="scientific">Pseudomonas salmasensis</name>
    <dbReference type="NCBI Taxonomy" id="2745514"/>
    <lineage>
        <taxon>Bacteria</taxon>
        <taxon>Pseudomonadati</taxon>
        <taxon>Pseudomonadota</taxon>
        <taxon>Gammaproteobacteria</taxon>
        <taxon>Pseudomonadales</taxon>
        <taxon>Pseudomonadaceae</taxon>
        <taxon>Pseudomonas</taxon>
    </lineage>
</organism>
<evidence type="ECO:0000256" key="4">
    <source>
        <dbReference type="SAM" id="MobiDB-lite"/>
    </source>
</evidence>
<feature type="region of interest" description="Disordered" evidence="4">
    <location>
        <begin position="1"/>
        <end position="105"/>
    </location>
</feature>